<gene>
    <name evidence="2" type="ORF">FCM35_KLT05047</name>
</gene>
<sequence>MDHEGDAPGTHPDPFLEFDEEDMMAWGGPESKQHHQTHMRGGYQFLPGGSAPVEGDVLVIVGSTLYAICNVSEVTSSVDPTPPPSQPASPTTPRAVGITFPLAALLGYDFHHHQPFPSGGEGAFNVVVSIIRPTGAVTHANVESASVMAT</sequence>
<comment type="caution">
    <text evidence="2">The sequence shown here is derived from an EMBL/GenBank/DDBJ whole genome shotgun (WGS) entry which is preliminary data.</text>
</comment>
<feature type="region of interest" description="Disordered" evidence="1">
    <location>
        <begin position="75"/>
        <end position="94"/>
    </location>
</feature>
<dbReference type="Proteomes" id="UP000623129">
    <property type="component" value="Unassembled WGS sequence"/>
</dbReference>
<dbReference type="EMBL" id="SWLB01000014">
    <property type="protein sequence ID" value="KAF3329716.1"/>
    <property type="molecule type" value="Genomic_DNA"/>
</dbReference>
<dbReference type="AlphaFoldDB" id="A0A833QY54"/>
<proteinExistence type="predicted"/>
<evidence type="ECO:0000256" key="1">
    <source>
        <dbReference type="SAM" id="MobiDB-lite"/>
    </source>
</evidence>
<accession>A0A833QY54</accession>
<organism evidence="2 3">
    <name type="scientific">Carex littledalei</name>
    <dbReference type="NCBI Taxonomy" id="544730"/>
    <lineage>
        <taxon>Eukaryota</taxon>
        <taxon>Viridiplantae</taxon>
        <taxon>Streptophyta</taxon>
        <taxon>Embryophyta</taxon>
        <taxon>Tracheophyta</taxon>
        <taxon>Spermatophyta</taxon>
        <taxon>Magnoliopsida</taxon>
        <taxon>Liliopsida</taxon>
        <taxon>Poales</taxon>
        <taxon>Cyperaceae</taxon>
        <taxon>Cyperoideae</taxon>
        <taxon>Cariceae</taxon>
        <taxon>Carex</taxon>
        <taxon>Carex subgen. Euthyceras</taxon>
    </lineage>
</organism>
<name>A0A833QY54_9POAL</name>
<evidence type="ECO:0000313" key="3">
    <source>
        <dbReference type="Proteomes" id="UP000623129"/>
    </source>
</evidence>
<keyword evidence="3" id="KW-1185">Reference proteome</keyword>
<evidence type="ECO:0000313" key="2">
    <source>
        <dbReference type="EMBL" id="KAF3329716.1"/>
    </source>
</evidence>
<protein>
    <submittedName>
        <fullName evidence="2">Uncharacterized protein</fullName>
    </submittedName>
</protein>
<reference evidence="2" key="1">
    <citation type="submission" date="2020-01" db="EMBL/GenBank/DDBJ databases">
        <title>Genome sequence of Kobresia littledalei, the first chromosome-level genome in the family Cyperaceae.</title>
        <authorList>
            <person name="Qu G."/>
        </authorList>
    </citation>
    <scope>NUCLEOTIDE SEQUENCE</scope>
    <source>
        <strain evidence="2">C.B.Clarke</strain>
        <tissue evidence="2">Leaf</tissue>
    </source>
</reference>